<dbReference type="SUPFAM" id="SSF52540">
    <property type="entry name" value="P-loop containing nucleoside triphosphate hydrolases"/>
    <property type="match status" value="1"/>
</dbReference>
<organism evidence="8">
    <name type="scientific">hydrothermal vent metagenome</name>
    <dbReference type="NCBI Taxonomy" id="652676"/>
    <lineage>
        <taxon>unclassified sequences</taxon>
        <taxon>metagenomes</taxon>
        <taxon>ecological metagenomes</taxon>
    </lineage>
</organism>
<dbReference type="PROSITE" id="PS00039">
    <property type="entry name" value="DEAD_ATP_HELICASE"/>
    <property type="match status" value="1"/>
</dbReference>
<keyword evidence="2 8" id="KW-0378">Hydrolase</keyword>
<dbReference type="EMBL" id="UOEX01000117">
    <property type="protein sequence ID" value="VAW35180.1"/>
    <property type="molecule type" value="Genomic_DNA"/>
</dbReference>
<dbReference type="Gene3D" id="3.30.70.330">
    <property type="match status" value="1"/>
</dbReference>
<dbReference type="InterPro" id="IPR000629">
    <property type="entry name" value="RNA-helicase_DEAD-box_CS"/>
</dbReference>
<proteinExistence type="predicted"/>
<sequence length="573" mass="63920">MNTFADIGIRHDIIKGLSLLGFVEPTPVQAEVIPLMLERRVDLVSLAQTGTGKTAAFGLPLIQRLNPGSRQTQGLILCPTRELCMQVARDLASYARFVEGVSVLAVYGGTSIEPQIKALRRGVQIIVATPGRLNDLINRGKVDISKVRYAVFDEADEMLQMGFQDELNAILAKTPAEKNTLLFSATMSKEVANIAGRYMSDPVEVTIGRRNAGAENVQHEYYLVNSRDRYAALKRIVDNCPNNYAIIFCRTRQDTNDVANKLIQDGYNADALHGDLSQVQRDQVMKKFRVKNLQILVATDVAARGLDVNDLTHVINYNLPDDIAGYTHRSGRTGRAGHSGVSIALVQMNERFKIKQIEKKIQKKFKQCRIPSGAEICRKQLVNLIDSVAGVEVDHGQIDPLYDEIALRLGELDREELIKKFVSLEFNRFLKYYKNAPDLNLKVNEKSGKQRLNRERAGWDKSKANSNHRGQPQFARFSLNVGRRDGILPQGLIGAINRAPGGGKITVGKIEIMRNKVTLEADSRFTPQILNAFQHFTINGKNVSIELARPAIPSGQRKHGGMYHRKNNKFKAA</sequence>
<evidence type="ECO:0000259" key="5">
    <source>
        <dbReference type="PROSITE" id="PS51192"/>
    </source>
</evidence>
<dbReference type="GO" id="GO:0005524">
    <property type="term" value="F:ATP binding"/>
    <property type="evidence" value="ECO:0007669"/>
    <property type="project" value="UniProtKB-KW"/>
</dbReference>
<dbReference type="InterPro" id="IPR050079">
    <property type="entry name" value="DEAD_box_RNA_helicase"/>
</dbReference>
<dbReference type="GO" id="GO:0003724">
    <property type="term" value="F:RNA helicase activity"/>
    <property type="evidence" value="ECO:0007669"/>
    <property type="project" value="UniProtKB-EC"/>
</dbReference>
<protein>
    <submittedName>
        <fullName evidence="8">DEAD-box ATP-dependent RNA helicase DeaD (= CshA)</fullName>
        <ecNumber evidence="8">3.6.4.13</ecNumber>
    </submittedName>
</protein>
<dbReference type="AlphaFoldDB" id="A0A3B0V2Q2"/>
<dbReference type="InterPro" id="IPR014014">
    <property type="entry name" value="RNA_helicase_DEAD_Q_motif"/>
</dbReference>
<feature type="domain" description="Helicase ATP-binding" evidence="5">
    <location>
        <begin position="34"/>
        <end position="205"/>
    </location>
</feature>
<dbReference type="GO" id="GO:0005829">
    <property type="term" value="C:cytosol"/>
    <property type="evidence" value="ECO:0007669"/>
    <property type="project" value="TreeGrafter"/>
</dbReference>
<dbReference type="InterPro" id="IPR044742">
    <property type="entry name" value="DEAD/DEAH_RhlB"/>
</dbReference>
<keyword evidence="4" id="KW-0067">ATP-binding</keyword>
<dbReference type="InterPro" id="IPR011545">
    <property type="entry name" value="DEAD/DEAH_box_helicase_dom"/>
</dbReference>
<keyword evidence="3 8" id="KW-0347">Helicase</keyword>
<dbReference type="GO" id="GO:0016787">
    <property type="term" value="F:hydrolase activity"/>
    <property type="evidence" value="ECO:0007669"/>
    <property type="project" value="UniProtKB-KW"/>
</dbReference>
<dbReference type="Gene3D" id="3.40.50.300">
    <property type="entry name" value="P-loop containing nucleotide triphosphate hydrolases"/>
    <property type="match status" value="2"/>
</dbReference>
<dbReference type="PROSITE" id="PS51192">
    <property type="entry name" value="HELICASE_ATP_BIND_1"/>
    <property type="match status" value="1"/>
</dbReference>
<dbReference type="InterPro" id="IPR001650">
    <property type="entry name" value="Helicase_C-like"/>
</dbReference>
<dbReference type="InterPro" id="IPR012677">
    <property type="entry name" value="Nucleotide-bd_a/b_plait_sf"/>
</dbReference>
<dbReference type="CDD" id="cd00268">
    <property type="entry name" value="DEADc"/>
    <property type="match status" value="1"/>
</dbReference>
<evidence type="ECO:0000256" key="3">
    <source>
        <dbReference type="ARBA" id="ARBA00022806"/>
    </source>
</evidence>
<dbReference type="SMART" id="SM00490">
    <property type="entry name" value="HELICc"/>
    <property type="match status" value="1"/>
</dbReference>
<evidence type="ECO:0000313" key="8">
    <source>
        <dbReference type="EMBL" id="VAW35180.1"/>
    </source>
</evidence>
<accession>A0A3B0V2Q2</accession>
<dbReference type="PROSITE" id="PS51195">
    <property type="entry name" value="Q_MOTIF"/>
    <property type="match status" value="1"/>
</dbReference>
<evidence type="ECO:0000256" key="4">
    <source>
        <dbReference type="ARBA" id="ARBA00022840"/>
    </source>
</evidence>
<dbReference type="Pfam" id="PF00270">
    <property type="entry name" value="DEAD"/>
    <property type="match status" value="1"/>
</dbReference>
<name>A0A3B0V2Q2_9ZZZZ</name>
<dbReference type="CDD" id="cd12252">
    <property type="entry name" value="RRM_DbpA"/>
    <property type="match status" value="1"/>
</dbReference>
<gene>
    <name evidence="8" type="ORF">MNBD_DELTA03-1221</name>
</gene>
<dbReference type="InterPro" id="IPR014001">
    <property type="entry name" value="Helicase_ATP-bd"/>
</dbReference>
<feature type="domain" description="Helicase C-terminal" evidence="6">
    <location>
        <begin position="232"/>
        <end position="376"/>
    </location>
</feature>
<dbReference type="InterPro" id="IPR027417">
    <property type="entry name" value="P-loop_NTPase"/>
</dbReference>
<dbReference type="Pfam" id="PF00271">
    <property type="entry name" value="Helicase_C"/>
    <property type="match status" value="1"/>
</dbReference>
<evidence type="ECO:0000256" key="2">
    <source>
        <dbReference type="ARBA" id="ARBA00022801"/>
    </source>
</evidence>
<dbReference type="SMART" id="SM00487">
    <property type="entry name" value="DEXDc"/>
    <property type="match status" value="1"/>
</dbReference>
<dbReference type="GO" id="GO:0003676">
    <property type="term" value="F:nucleic acid binding"/>
    <property type="evidence" value="ECO:0007669"/>
    <property type="project" value="InterPro"/>
</dbReference>
<evidence type="ECO:0000256" key="1">
    <source>
        <dbReference type="ARBA" id="ARBA00022741"/>
    </source>
</evidence>
<evidence type="ECO:0000259" key="6">
    <source>
        <dbReference type="PROSITE" id="PS51194"/>
    </source>
</evidence>
<feature type="domain" description="DEAD-box RNA helicase Q" evidence="7">
    <location>
        <begin position="2"/>
        <end position="30"/>
    </location>
</feature>
<evidence type="ECO:0000259" key="7">
    <source>
        <dbReference type="PROSITE" id="PS51195"/>
    </source>
</evidence>
<dbReference type="PROSITE" id="PS51194">
    <property type="entry name" value="HELICASE_CTER"/>
    <property type="match status" value="1"/>
</dbReference>
<dbReference type="InterPro" id="IPR005580">
    <property type="entry name" value="DbpA/CsdA_RNA-bd_dom"/>
</dbReference>
<keyword evidence="1" id="KW-0547">Nucleotide-binding</keyword>
<dbReference type="EC" id="3.6.4.13" evidence="8"/>
<reference evidence="8" key="1">
    <citation type="submission" date="2018-06" db="EMBL/GenBank/DDBJ databases">
        <authorList>
            <person name="Zhirakovskaya E."/>
        </authorList>
    </citation>
    <scope>NUCLEOTIDE SEQUENCE</scope>
</reference>
<dbReference type="PANTHER" id="PTHR47959">
    <property type="entry name" value="ATP-DEPENDENT RNA HELICASE RHLE-RELATED"/>
    <property type="match status" value="1"/>
</dbReference>
<dbReference type="PANTHER" id="PTHR47959:SF13">
    <property type="entry name" value="ATP-DEPENDENT RNA HELICASE RHLE"/>
    <property type="match status" value="1"/>
</dbReference>
<dbReference type="Pfam" id="PF03880">
    <property type="entry name" value="DbpA"/>
    <property type="match status" value="1"/>
</dbReference>
<dbReference type="CDD" id="cd18787">
    <property type="entry name" value="SF2_C_DEAD"/>
    <property type="match status" value="1"/>
</dbReference>